<dbReference type="CDD" id="cd00338">
    <property type="entry name" value="Ser_Recombinase"/>
    <property type="match status" value="1"/>
</dbReference>
<dbReference type="Pfam" id="PF13408">
    <property type="entry name" value="Zn_ribbon_recom"/>
    <property type="match status" value="1"/>
</dbReference>
<dbReference type="SUPFAM" id="SSF53041">
    <property type="entry name" value="Resolvase-like"/>
    <property type="match status" value="1"/>
</dbReference>
<dbReference type="PANTHER" id="PTHR30461:SF2">
    <property type="entry name" value="SERINE RECOMBINASE PINE-RELATED"/>
    <property type="match status" value="1"/>
</dbReference>
<sequence>MQKAYSYVRFSTPQQLKGDSLRRQLEASRAYAKQYNLVLDESLRDIGVSAFKGKNATEGALRRFIELVEAGRIEKGSILILESLDRLSRQQVFAALGLFSSILSAGVEIVTLADGQHYTADSINEVGQLMYSLMSLSRSHEESAMKSKRLSASWENKRQNAVESGKPMTKQCPKWLAVSEDRQRFEVIEERASIIRRIFDMSIAGTGQRKIAEQFNKEGIKPFARGDMWHASYIRKVLNSKVVLGEFQPMKDKEQIGDPIPDYYPPIISEELYYKAKAAQKQRRTDSSSAGRKGESYSNLFTGMCKCMSCGSTFRMIKNGHTHQFRCNSNYMASGCDCTKRWPYREVEDAALVALSEKVDWYSALGGHVSSRQKLESEIKSLSGKLAECMKQVERFGELVATAEGSMFADARARYTKAMHQADEIQQEIDEKEAELKIFSPVQEKVDRLSSAIFDLRFSKLPADELYQLRAHINSTMREAGLVLHFFDLGVIYEITGTGEAGVVITEAQRTELALLARAEIANLGLKGLKEKLLHVQSMQDQ</sequence>
<dbReference type="Proteomes" id="UP000231701">
    <property type="component" value="Chromosome"/>
</dbReference>
<dbReference type="InterPro" id="IPR006119">
    <property type="entry name" value="Resolv_N"/>
</dbReference>
<proteinExistence type="predicted"/>
<evidence type="ECO:0000256" key="3">
    <source>
        <dbReference type="SAM" id="Coils"/>
    </source>
</evidence>
<dbReference type="Gene3D" id="3.90.1750.20">
    <property type="entry name" value="Putative Large Serine Recombinase, Chain B, Domain 2"/>
    <property type="match status" value="1"/>
</dbReference>
<dbReference type="PROSITE" id="PS51737">
    <property type="entry name" value="RECOMBINASE_DNA_BIND"/>
    <property type="match status" value="1"/>
</dbReference>
<organism evidence="6 7">
    <name type="scientific">Mariprofundus aestuarium</name>
    <dbReference type="NCBI Taxonomy" id="1921086"/>
    <lineage>
        <taxon>Bacteria</taxon>
        <taxon>Pseudomonadati</taxon>
        <taxon>Pseudomonadota</taxon>
        <taxon>Candidatius Mariprofundia</taxon>
        <taxon>Mariprofundales</taxon>
        <taxon>Mariprofundaceae</taxon>
        <taxon>Mariprofundus</taxon>
    </lineage>
</organism>
<dbReference type="RefSeq" id="WP_100277418.1">
    <property type="nucleotide sequence ID" value="NZ_CP018799.1"/>
</dbReference>
<keyword evidence="1" id="KW-0238">DNA-binding</keyword>
<dbReference type="InterPro" id="IPR050639">
    <property type="entry name" value="SSR_resolvase"/>
</dbReference>
<dbReference type="PROSITE" id="PS51736">
    <property type="entry name" value="RECOMBINASES_3"/>
    <property type="match status" value="1"/>
</dbReference>
<dbReference type="InterPro" id="IPR036162">
    <property type="entry name" value="Resolvase-like_N_sf"/>
</dbReference>
<gene>
    <name evidence="6" type="ORF">Ga0123461_1116</name>
</gene>
<dbReference type="InterPro" id="IPR011109">
    <property type="entry name" value="DNA_bind_recombinase_dom"/>
</dbReference>
<feature type="coiled-coil region" evidence="3">
    <location>
        <begin position="372"/>
        <end position="435"/>
    </location>
</feature>
<reference evidence="6 7" key="1">
    <citation type="submission" date="2016-12" db="EMBL/GenBank/DDBJ databases">
        <title>Isolation and genomic insights into novel planktonic Zetaproteobacteria from stratified waters of the Chesapeake Bay.</title>
        <authorList>
            <person name="McAllister S.M."/>
            <person name="Kato S."/>
            <person name="Chan C.S."/>
            <person name="Chiu B.K."/>
            <person name="Field E.K."/>
        </authorList>
    </citation>
    <scope>NUCLEOTIDE SEQUENCE [LARGE SCALE GENOMIC DNA]</scope>
    <source>
        <strain evidence="6 7">CP-5</strain>
    </source>
</reference>
<dbReference type="OrthoDB" id="9791494at2"/>
<dbReference type="AlphaFoldDB" id="A0A2K8KX77"/>
<dbReference type="InterPro" id="IPR038109">
    <property type="entry name" value="DNA_bind_recomb_sf"/>
</dbReference>
<keyword evidence="7" id="KW-1185">Reference proteome</keyword>
<evidence type="ECO:0000259" key="4">
    <source>
        <dbReference type="PROSITE" id="PS51736"/>
    </source>
</evidence>
<evidence type="ECO:0000256" key="2">
    <source>
        <dbReference type="ARBA" id="ARBA00023172"/>
    </source>
</evidence>
<keyword evidence="2" id="KW-0233">DNA recombination</keyword>
<dbReference type="Pfam" id="PF00239">
    <property type="entry name" value="Resolvase"/>
    <property type="match status" value="1"/>
</dbReference>
<dbReference type="GO" id="GO:0000150">
    <property type="term" value="F:DNA strand exchange activity"/>
    <property type="evidence" value="ECO:0007669"/>
    <property type="project" value="InterPro"/>
</dbReference>
<dbReference type="Gene3D" id="3.40.50.1390">
    <property type="entry name" value="Resolvase, N-terminal catalytic domain"/>
    <property type="match status" value="1"/>
</dbReference>
<dbReference type="PANTHER" id="PTHR30461">
    <property type="entry name" value="DNA-INVERTASE FROM LAMBDOID PROPHAGE"/>
    <property type="match status" value="1"/>
</dbReference>
<accession>A0A2K8KX77</accession>
<dbReference type="InterPro" id="IPR025827">
    <property type="entry name" value="Zn_ribbon_recom_dom"/>
</dbReference>
<feature type="domain" description="Recombinase" evidence="5">
    <location>
        <begin position="174"/>
        <end position="286"/>
    </location>
</feature>
<feature type="domain" description="Resolvase/invertase-type recombinase catalytic" evidence="4">
    <location>
        <begin position="3"/>
        <end position="161"/>
    </location>
</feature>
<evidence type="ECO:0000313" key="6">
    <source>
        <dbReference type="EMBL" id="ATX79535.1"/>
    </source>
</evidence>
<keyword evidence="3" id="KW-0175">Coiled coil</keyword>
<dbReference type="SMART" id="SM00857">
    <property type="entry name" value="Resolvase"/>
    <property type="match status" value="1"/>
</dbReference>
<evidence type="ECO:0000313" key="7">
    <source>
        <dbReference type="Proteomes" id="UP000231701"/>
    </source>
</evidence>
<name>A0A2K8KX77_MARES</name>
<dbReference type="KEGG" id="maes:Ga0123461_1116"/>
<dbReference type="Pfam" id="PF07508">
    <property type="entry name" value="Recombinase"/>
    <property type="match status" value="1"/>
</dbReference>
<evidence type="ECO:0000259" key="5">
    <source>
        <dbReference type="PROSITE" id="PS51737"/>
    </source>
</evidence>
<dbReference type="GO" id="GO:0003677">
    <property type="term" value="F:DNA binding"/>
    <property type="evidence" value="ECO:0007669"/>
    <property type="project" value="UniProtKB-KW"/>
</dbReference>
<protein>
    <submittedName>
        <fullName evidence="6">Site-specific DNA recombinase</fullName>
    </submittedName>
</protein>
<evidence type="ECO:0000256" key="1">
    <source>
        <dbReference type="ARBA" id="ARBA00023125"/>
    </source>
</evidence>
<dbReference type="EMBL" id="CP018799">
    <property type="protein sequence ID" value="ATX79535.1"/>
    <property type="molecule type" value="Genomic_DNA"/>
</dbReference>